<dbReference type="SUPFAM" id="SSF48403">
    <property type="entry name" value="Ankyrin repeat"/>
    <property type="match status" value="1"/>
</dbReference>
<dbReference type="InterPro" id="IPR006162">
    <property type="entry name" value="Ppantetheine_attach_site"/>
</dbReference>
<dbReference type="SUPFAM" id="SSF56801">
    <property type="entry name" value="Acetyl-CoA synthetase-like"/>
    <property type="match status" value="1"/>
</dbReference>
<dbReference type="InterPro" id="IPR020845">
    <property type="entry name" value="AMP-binding_CS"/>
</dbReference>
<dbReference type="SMART" id="SM00248">
    <property type="entry name" value="ANK"/>
    <property type="match status" value="2"/>
</dbReference>
<gene>
    <name evidence="5" type="primary">ppsB</name>
    <name evidence="5" type="ORF">SPIL2461_LOCUS16912</name>
</gene>
<organism evidence="5 6">
    <name type="scientific">Symbiodinium pilosum</name>
    <name type="common">Dinoflagellate</name>
    <dbReference type="NCBI Taxonomy" id="2952"/>
    <lineage>
        <taxon>Eukaryota</taxon>
        <taxon>Sar</taxon>
        <taxon>Alveolata</taxon>
        <taxon>Dinophyceae</taxon>
        <taxon>Suessiales</taxon>
        <taxon>Symbiodiniaceae</taxon>
        <taxon>Symbiodinium</taxon>
    </lineage>
</organism>
<dbReference type="InterPro" id="IPR002110">
    <property type="entry name" value="Ankyrin_rpt"/>
</dbReference>
<keyword evidence="2" id="KW-0597">Phosphoprotein</keyword>
<evidence type="ECO:0000313" key="5">
    <source>
        <dbReference type="EMBL" id="CAE7639266.1"/>
    </source>
</evidence>
<dbReference type="PROSITE" id="PS50297">
    <property type="entry name" value="ANK_REP_REGION"/>
    <property type="match status" value="1"/>
</dbReference>
<dbReference type="GO" id="GO:0044550">
    <property type="term" value="P:secondary metabolite biosynthetic process"/>
    <property type="evidence" value="ECO:0007669"/>
    <property type="project" value="TreeGrafter"/>
</dbReference>
<evidence type="ECO:0000259" key="4">
    <source>
        <dbReference type="PROSITE" id="PS50075"/>
    </source>
</evidence>
<evidence type="ECO:0000256" key="1">
    <source>
        <dbReference type="ARBA" id="ARBA00022450"/>
    </source>
</evidence>
<dbReference type="InterPro" id="IPR045851">
    <property type="entry name" value="AMP-bd_C_sf"/>
</dbReference>
<dbReference type="EMBL" id="CAJNIZ010042816">
    <property type="protein sequence ID" value="CAE7639266.1"/>
    <property type="molecule type" value="Genomic_DNA"/>
</dbReference>
<dbReference type="Gene3D" id="3.30.300.30">
    <property type="match status" value="1"/>
</dbReference>
<feature type="repeat" description="ANK" evidence="3">
    <location>
        <begin position="741"/>
        <end position="773"/>
    </location>
</feature>
<feature type="domain" description="Carrier" evidence="4">
    <location>
        <begin position="529"/>
        <end position="617"/>
    </location>
</feature>
<dbReference type="Proteomes" id="UP000649617">
    <property type="component" value="Unassembled WGS sequence"/>
</dbReference>
<keyword evidence="3" id="KW-0040">ANK repeat</keyword>
<name>A0A812VG65_SYMPI</name>
<dbReference type="PANTHER" id="PTHR45527:SF1">
    <property type="entry name" value="FATTY ACID SYNTHASE"/>
    <property type="match status" value="1"/>
</dbReference>
<dbReference type="Gene3D" id="3.40.50.12780">
    <property type="entry name" value="N-terminal domain of ligase-like"/>
    <property type="match status" value="1"/>
</dbReference>
<comment type="caution">
    <text evidence="5">The sequence shown here is derived from an EMBL/GenBank/DDBJ whole genome shotgun (WGS) entry which is preliminary data.</text>
</comment>
<protein>
    <submittedName>
        <fullName evidence="5">PpsB protein</fullName>
    </submittedName>
</protein>
<dbReference type="Gene3D" id="1.10.1200.10">
    <property type="entry name" value="ACP-like"/>
    <property type="match status" value="1"/>
</dbReference>
<dbReference type="InterPro" id="IPR036770">
    <property type="entry name" value="Ankyrin_rpt-contain_sf"/>
</dbReference>
<dbReference type="PANTHER" id="PTHR45527">
    <property type="entry name" value="NONRIBOSOMAL PEPTIDE SYNTHETASE"/>
    <property type="match status" value="1"/>
</dbReference>
<evidence type="ECO:0000256" key="3">
    <source>
        <dbReference type="PROSITE-ProRule" id="PRU00023"/>
    </source>
</evidence>
<dbReference type="Gene3D" id="1.25.40.20">
    <property type="entry name" value="Ankyrin repeat-containing domain"/>
    <property type="match status" value="1"/>
</dbReference>
<dbReference type="Pfam" id="PF00501">
    <property type="entry name" value="AMP-binding"/>
    <property type="match status" value="1"/>
</dbReference>
<dbReference type="Pfam" id="PF12796">
    <property type="entry name" value="Ank_2"/>
    <property type="match status" value="1"/>
</dbReference>
<dbReference type="AlphaFoldDB" id="A0A812VG65"/>
<reference evidence="5" key="1">
    <citation type="submission" date="2021-02" db="EMBL/GenBank/DDBJ databases">
        <authorList>
            <person name="Dougan E. K."/>
            <person name="Rhodes N."/>
            <person name="Thang M."/>
            <person name="Chan C."/>
        </authorList>
    </citation>
    <scope>NUCLEOTIDE SEQUENCE</scope>
</reference>
<dbReference type="PROSITE" id="PS50075">
    <property type="entry name" value="CARRIER"/>
    <property type="match status" value="1"/>
</dbReference>
<feature type="repeat" description="ANK" evidence="3">
    <location>
        <begin position="774"/>
        <end position="799"/>
    </location>
</feature>
<dbReference type="InterPro" id="IPR000873">
    <property type="entry name" value="AMP-dep_synth/lig_dom"/>
</dbReference>
<dbReference type="GO" id="GO:0031177">
    <property type="term" value="F:phosphopantetheine binding"/>
    <property type="evidence" value="ECO:0007669"/>
    <property type="project" value="TreeGrafter"/>
</dbReference>
<dbReference type="InterPro" id="IPR042099">
    <property type="entry name" value="ANL_N_sf"/>
</dbReference>
<dbReference type="PROSITE" id="PS50088">
    <property type="entry name" value="ANK_REPEAT"/>
    <property type="match status" value="2"/>
</dbReference>
<proteinExistence type="predicted"/>
<accession>A0A812VG65</accession>
<evidence type="ECO:0000256" key="2">
    <source>
        <dbReference type="ARBA" id="ARBA00022553"/>
    </source>
</evidence>
<dbReference type="PROSITE" id="PS00455">
    <property type="entry name" value="AMP_BINDING"/>
    <property type="match status" value="1"/>
</dbReference>
<dbReference type="OrthoDB" id="416786at2759"/>
<dbReference type="GO" id="GO:0043041">
    <property type="term" value="P:amino acid activation for nonribosomal peptide biosynthetic process"/>
    <property type="evidence" value="ECO:0007669"/>
    <property type="project" value="TreeGrafter"/>
</dbReference>
<keyword evidence="1" id="KW-0596">Phosphopantetheine</keyword>
<dbReference type="InterPro" id="IPR009081">
    <property type="entry name" value="PP-bd_ACP"/>
</dbReference>
<keyword evidence="6" id="KW-1185">Reference proteome</keyword>
<dbReference type="InterPro" id="IPR036736">
    <property type="entry name" value="ACP-like_sf"/>
</dbReference>
<evidence type="ECO:0000313" key="6">
    <source>
        <dbReference type="Proteomes" id="UP000649617"/>
    </source>
</evidence>
<dbReference type="PROSITE" id="PS00012">
    <property type="entry name" value="PHOSPHOPANTETHEINE"/>
    <property type="match status" value="1"/>
</dbReference>
<dbReference type="GO" id="GO:0005737">
    <property type="term" value="C:cytoplasm"/>
    <property type="evidence" value="ECO:0007669"/>
    <property type="project" value="TreeGrafter"/>
</dbReference>
<sequence>MTALSLVQHSVESSPSRPALRFLTAERTTGCLTYQQVWQLSGLIAQRLSGSVLGVAIDDGPYLALAELAGWRRAMVLVPLDPHDPVSRLCHVAKESQASCLVAKDWGDAKKLAEVGQVLDLSTEVPLSCTGHPTEMEVSLESSSPAYMWFTSGSTGQPKGVLISHQAFQNWCMVKNTPQSISASSVVLIASASTFDPSIGDIFATWAVGGTVAMAPRMLFFASLGWAIQHLEVTHLTCTPSLWQSLELLNRKYPKGWMAFGRKRWRAHAQDLRPAANRQHGLTQGAVVIDGCQKVGQFEIGWPGVDDCRVGWTPSTVWQTLRRMLSGDRATLVGRPYPGNEVLILERDGTSRQKDEEVGEIVQGGVQVGIGYHRRPELTATKFVELPGLLGRWYRTGDGGRIVDGELEVVGRFDNQVKIRGMRVELGEIESAVVQTSSGLVANCAVKLRDSFLVAYCQVSADAAVMMHEPYCVLPVVSDFLLQRSSTELPRHMLPSSFVLMQLLPLTANGKVDSKALPESVDVAPSSSSSLTSLERVVASVWEDVLKRKGVGPNDHFLALGGHSMSVLQVSRRLLALAAGAGQDVSPASHLGILLSPEKLIHSPRLRIYCQMLARGGVRFPGYAPAVEEKISEEDVAELRINYVKHKVPETKLEQLLCAWPALSFTILDGPSWATTYVVLKSFSDAARKGRCCRNVRAQAHGTPTLLKAAERCGQRMIELLLEDSKYPIAKADIEATDTSSRSTALHAAAKAGNPATAQALLRGKAGMDWLDRWNRTPLHWAIFHGHADVCEALVAAGARTSGTLGEHAGRIFIAPAACGNLPHRVLKQAASFVTPDALAKERFPDGGPIRSLLAKAAEVSS</sequence>